<name>A0A072PI64_9EURO</name>
<evidence type="ECO:0000256" key="5">
    <source>
        <dbReference type="SAM" id="Phobius"/>
    </source>
</evidence>
<dbReference type="RefSeq" id="XP_013257800.1">
    <property type="nucleotide sequence ID" value="XM_013402346.1"/>
</dbReference>
<dbReference type="PANTHER" id="PTHR23112">
    <property type="entry name" value="G PROTEIN-COUPLED RECEPTOR 157-RELATED"/>
    <property type="match status" value="1"/>
</dbReference>
<evidence type="ECO:0000313" key="7">
    <source>
        <dbReference type="Proteomes" id="UP000027920"/>
    </source>
</evidence>
<evidence type="ECO:0000313" key="6">
    <source>
        <dbReference type="EMBL" id="KEF55210.1"/>
    </source>
</evidence>
<keyword evidence="3 5" id="KW-1133">Transmembrane helix</keyword>
<protein>
    <submittedName>
        <fullName evidence="6">Uncharacterized protein</fullName>
    </submittedName>
</protein>
<keyword evidence="7" id="KW-1185">Reference proteome</keyword>
<dbReference type="VEuPathDB" id="FungiDB:A1O9_08864"/>
<dbReference type="GO" id="GO:0007189">
    <property type="term" value="P:adenylate cyclase-activating G protein-coupled receptor signaling pathway"/>
    <property type="evidence" value="ECO:0007669"/>
    <property type="project" value="TreeGrafter"/>
</dbReference>
<dbReference type="AlphaFoldDB" id="A0A072PI64"/>
<feature type="transmembrane region" description="Helical" evidence="5">
    <location>
        <begin position="17"/>
        <end position="35"/>
    </location>
</feature>
<evidence type="ECO:0000256" key="2">
    <source>
        <dbReference type="ARBA" id="ARBA00022692"/>
    </source>
</evidence>
<dbReference type="GO" id="GO:0004930">
    <property type="term" value="F:G protein-coupled receptor activity"/>
    <property type="evidence" value="ECO:0007669"/>
    <property type="project" value="TreeGrafter"/>
</dbReference>
<comment type="subcellular location">
    <subcellularLocation>
        <location evidence="1">Membrane</location>
        <topology evidence="1">Multi-pass membrane protein</topology>
    </subcellularLocation>
</comment>
<organism evidence="6 7">
    <name type="scientific">Exophiala aquamarina CBS 119918</name>
    <dbReference type="NCBI Taxonomy" id="1182545"/>
    <lineage>
        <taxon>Eukaryota</taxon>
        <taxon>Fungi</taxon>
        <taxon>Dikarya</taxon>
        <taxon>Ascomycota</taxon>
        <taxon>Pezizomycotina</taxon>
        <taxon>Eurotiomycetes</taxon>
        <taxon>Chaetothyriomycetidae</taxon>
        <taxon>Chaetothyriales</taxon>
        <taxon>Herpotrichiellaceae</taxon>
        <taxon>Exophiala</taxon>
    </lineage>
</organism>
<gene>
    <name evidence="6" type="ORF">A1O9_08864</name>
</gene>
<dbReference type="OrthoDB" id="18453at2759"/>
<dbReference type="EMBL" id="AMGV01000008">
    <property type="protein sequence ID" value="KEF55210.1"/>
    <property type="molecule type" value="Genomic_DNA"/>
</dbReference>
<accession>A0A072PI64</accession>
<dbReference type="Proteomes" id="UP000027920">
    <property type="component" value="Unassembled WGS sequence"/>
</dbReference>
<keyword evidence="2 5" id="KW-0812">Transmembrane</keyword>
<dbReference type="GeneID" id="25283774"/>
<dbReference type="STRING" id="1182545.A0A072PI64"/>
<comment type="caution">
    <text evidence="6">The sequence shown here is derived from an EMBL/GenBank/DDBJ whole genome shotgun (WGS) entry which is preliminary data.</text>
</comment>
<evidence type="ECO:0000256" key="3">
    <source>
        <dbReference type="ARBA" id="ARBA00022989"/>
    </source>
</evidence>
<proteinExistence type="predicted"/>
<dbReference type="PANTHER" id="PTHR23112:SF0">
    <property type="entry name" value="TRANSMEMBRANE PROTEIN 116"/>
    <property type="match status" value="1"/>
</dbReference>
<dbReference type="GO" id="GO:0005886">
    <property type="term" value="C:plasma membrane"/>
    <property type="evidence" value="ECO:0007669"/>
    <property type="project" value="TreeGrafter"/>
</dbReference>
<evidence type="ECO:0000256" key="1">
    <source>
        <dbReference type="ARBA" id="ARBA00004141"/>
    </source>
</evidence>
<reference evidence="6 7" key="1">
    <citation type="submission" date="2013-03" db="EMBL/GenBank/DDBJ databases">
        <title>The Genome Sequence of Exophiala aquamarina CBS 119918.</title>
        <authorList>
            <consortium name="The Broad Institute Genomics Platform"/>
            <person name="Cuomo C."/>
            <person name="de Hoog S."/>
            <person name="Gorbushina A."/>
            <person name="Walker B."/>
            <person name="Young S.K."/>
            <person name="Zeng Q."/>
            <person name="Gargeya S."/>
            <person name="Fitzgerald M."/>
            <person name="Haas B."/>
            <person name="Abouelleil A."/>
            <person name="Allen A.W."/>
            <person name="Alvarado L."/>
            <person name="Arachchi H.M."/>
            <person name="Berlin A.M."/>
            <person name="Chapman S.B."/>
            <person name="Gainer-Dewar J."/>
            <person name="Goldberg J."/>
            <person name="Griggs A."/>
            <person name="Gujja S."/>
            <person name="Hansen M."/>
            <person name="Howarth C."/>
            <person name="Imamovic A."/>
            <person name="Ireland A."/>
            <person name="Larimer J."/>
            <person name="McCowan C."/>
            <person name="Murphy C."/>
            <person name="Pearson M."/>
            <person name="Poon T.W."/>
            <person name="Priest M."/>
            <person name="Roberts A."/>
            <person name="Saif S."/>
            <person name="Shea T."/>
            <person name="Sisk P."/>
            <person name="Sykes S."/>
            <person name="Wortman J."/>
            <person name="Nusbaum C."/>
            <person name="Birren B."/>
        </authorList>
    </citation>
    <scope>NUCLEOTIDE SEQUENCE [LARGE SCALE GENOMIC DNA]</scope>
    <source>
        <strain evidence="6 7">CBS 119918</strain>
    </source>
</reference>
<dbReference type="HOGENOM" id="CLU_2359475_0_0_1"/>
<sequence length="100" mass="10853">MSITDSQALTLEVAEKVTSILSVVGASFIIGTFLLDSRFRKPINRLVFYAAWGNLFANVGTLISRSGVNLGVTSPLCQFQAFLIQWYCSSPLSVVDGDAF</sequence>
<dbReference type="Gene3D" id="1.20.1070.10">
    <property type="entry name" value="Rhodopsin 7-helix transmembrane proteins"/>
    <property type="match status" value="1"/>
</dbReference>
<keyword evidence="4 5" id="KW-0472">Membrane</keyword>
<evidence type="ECO:0000256" key="4">
    <source>
        <dbReference type="ARBA" id="ARBA00023136"/>
    </source>
</evidence>